<dbReference type="InterPro" id="IPR043428">
    <property type="entry name" value="LivM-like"/>
</dbReference>
<dbReference type="PANTHER" id="PTHR30482">
    <property type="entry name" value="HIGH-AFFINITY BRANCHED-CHAIN AMINO ACID TRANSPORT SYSTEM PERMEASE"/>
    <property type="match status" value="1"/>
</dbReference>
<keyword evidence="4 6" id="KW-1133">Transmembrane helix</keyword>
<dbReference type="Proteomes" id="UP000319502">
    <property type="component" value="Unassembled WGS sequence"/>
</dbReference>
<feature type="transmembrane region" description="Helical" evidence="6">
    <location>
        <begin position="276"/>
        <end position="298"/>
    </location>
</feature>
<comment type="subcellular location">
    <subcellularLocation>
        <location evidence="1">Cell membrane</location>
        <topology evidence="1">Multi-pass membrane protein</topology>
    </subcellularLocation>
</comment>
<evidence type="ECO:0000256" key="6">
    <source>
        <dbReference type="SAM" id="Phobius"/>
    </source>
</evidence>
<comment type="caution">
    <text evidence="7">The sequence shown here is derived from an EMBL/GenBank/DDBJ whole genome shotgun (WGS) entry which is preliminary data.</text>
</comment>
<dbReference type="GO" id="GO:0015658">
    <property type="term" value="F:branched-chain amino acid transmembrane transporter activity"/>
    <property type="evidence" value="ECO:0007669"/>
    <property type="project" value="InterPro"/>
</dbReference>
<keyword evidence="5 6" id="KW-0472">Membrane</keyword>
<sequence length="305" mass="30684">MKQALALLTLAVATVWALGLDYGLGQLAFVATWAIAGLGLVIILGQSGQISLGHGAFLAVGAYLQAGWVALGGPPLLGLAVAIAGGALLGALASLPGRRLGGLAFGMSTLAVALIVEEALVRFDGLTGGASGLSVPALTLAGWAVVDPLPQFAVSATALALALLVCRRLLNSRVGRAWRAVRDDEGAAEASGIDTAHAKGLAFAVGGALGALAGALYAHWLGYLSPEQFGLHVSFELLMLVFVGGASRLMGAVWGAVVIVALPQVIALLRDALPAGVANMAGLELVAFGLVLVAVVLWRPAGLVR</sequence>
<dbReference type="EMBL" id="VMNK01000003">
    <property type="protein sequence ID" value="TVO58837.1"/>
    <property type="molecule type" value="Genomic_DNA"/>
</dbReference>
<dbReference type="OrthoDB" id="3460090at2"/>
<feature type="transmembrane region" description="Helical" evidence="6">
    <location>
        <begin position="100"/>
        <end position="116"/>
    </location>
</feature>
<keyword evidence="3 6" id="KW-0812">Transmembrane</keyword>
<feature type="transmembrane region" description="Helical" evidence="6">
    <location>
        <begin position="253"/>
        <end position="270"/>
    </location>
</feature>
<feature type="transmembrane region" description="Helical" evidence="6">
    <location>
        <begin position="76"/>
        <end position="93"/>
    </location>
</feature>
<name>A0A557R0Z7_9RHOO</name>
<dbReference type="InterPro" id="IPR001851">
    <property type="entry name" value="ABC_transp_permease"/>
</dbReference>
<dbReference type="AlphaFoldDB" id="A0A557R0Z7"/>
<feature type="transmembrane region" description="Helical" evidence="6">
    <location>
        <begin position="52"/>
        <end position="70"/>
    </location>
</feature>
<feature type="transmembrane region" description="Helical" evidence="6">
    <location>
        <begin position="27"/>
        <end position="45"/>
    </location>
</feature>
<evidence type="ECO:0000256" key="2">
    <source>
        <dbReference type="ARBA" id="ARBA00022475"/>
    </source>
</evidence>
<evidence type="ECO:0000313" key="8">
    <source>
        <dbReference type="Proteomes" id="UP000319502"/>
    </source>
</evidence>
<gene>
    <name evidence="7" type="ORF">FHP91_04020</name>
</gene>
<evidence type="ECO:0000256" key="3">
    <source>
        <dbReference type="ARBA" id="ARBA00022692"/>
    </source>
</evidence>
<dbReference type="CDD" id="cd06581">
    <property type="entry name" value="TM_PBP1_LivM_like"/>
    <property type="match status" value="1"/>
</dbReference>
<protein>
    <submittedName>
        <fullName evidence="7">Branched-chain amino acid ABC transporter permease</fullName>
    </submittedName>
</protein>
<keyword evidence="8" id="KW-1185">Reference proteome</keyword>
<accession>A0A557R0Z7</accession>
<feature type="transmembrane region" description="Helical" evidence="6">
    <location>
        <begin position="152"/>
        <end position="170"/>
    </location>
</feature>
<evidence type="ECO:0000256" key="1">
    <source>
        <dbReference type="ARBA" id="ARBA00004651"/>
    </source>
</evidence>
<dbReference type="PANTHER" id="PTHR30482:SF20">
    <property type="entry name" value="HIGH-AFFINITY BRANCHED-CHAIN AMINO ACID TRANSPORT SYSTEM PERMEASE PROTEIN LIVM"/>
    <property type="match status" value="1"/>
</dbReference>
<dbReference type="GO" id="GO:0005886">
    <property type="term" value="C:plasma membrane"/>
    <property type="evidence" value="ECO:0007669"/>
    <property type="project" value="UniProtKB-SubCell"/>
</dbReference>
<proteinExistence type="predicted"/>
<keyword evidence="2" id="KW-1003">Cell membrane</keyword>
<dbReference type="RefSeq" id="WP_144308357.1">
    <property type="nucleotide sequence ID" value="NZ_VMNK01000003.1"/>
</dbReference>
<feature type="transmembrane region" description="Helical" evidence="6">
    <location>
        <begin position="201"/>
        <end position="223"/>
    </location>
</feature>
<evidence type="ECO:0000256" key="5">
    <source>
        <dbReference type="ARBA" id="ARBA00023136"/>
    </source>
</evidence>
<evidence type="ECO:0000313" key="7">
    <source>
        <dbReference type="EMBL" id="TVO58837.1"/>
    </source>
</evidence>
<organism evidence="7 8">
    <name type="scientific">Denitromonas halophila</name>
    <dbReference type="NCBI Taxonomy" id="1629404"/>
    <lineage>
        <taxon>Bacteria</taxon>
        <taxon>Pseudomonadati</taxon>
        <taxon>Pseudomonadota</taxon>
        <taxon>Betaproteobacteria</taxon>
        <taxon>Rhodocyclales</taxon>
        <taxon>Zoogloeaceae</taxon>
        <taxon>Denitromonas</taxon>
    </lineage>
</organism>
<reference evidence="7 8" key="1">
    <citation type="submission" date="2019-07" db="EMBL/GenBank/DDBJ databases">
        <title>The pathways for chlorine oxyanion respiration interact through the shared metabolite chlorate.</title>
        <authorList>
            <person name="Barnum T.P."/>
            <person name="Cheng Y."/>
            <person name="Hill K.A."/>
            <person name="Lucas L.N."/>
            <person name="Carlson H.K."/>
            <person name="Coates J.D."/>
        </authorList>
    </citation>
    <scope>NUCLEOTIDE SEQUENCE [LARGE SCALE GENOMIC DNA]</scope>
    <source>
        <strain evidence="7 8">SFB-3</strain>
    </source>
</reference>
<dbReference type="Pfam" id="PF02653">
    <property type="entry name" value="BPD_transp_2"/>
    <property type="match status" value="1"/>
</dbReference>
<evidence type="ECO:0000256" key="4">
    <source>
        <dbReference type="ARBA" id="ARBA00022989"/>
    </source>
</evidence>